<keyword evidence="3" id="KW-1185">Reference proteome</keyword>
<dbReference type="AlphaFoldDB" id="A0A2V3IMM3"/>
<protein>
    <submittedName>
        <fullName evidence="2">Uncharacterized protein</fullName>
    </submittedName>
</protein>
<proteinExistence type="predicted"/>
<dbReference type="Proteomes" id="UP000247409">
    <property type="component" value="Unassembled WGS sequence"/>
</dbReference>
<comment type="caution">
    <text evidence="2">The sequence shown here is derived from an EMBL/GenBank/DDBJ whole genome shotgun (WGS) entry which is preliminary data.</text>
</comment>
<feature type="region of interest" description="Disordered" evidence="1">
    <location>
        <begin position="113"/>
        <end position="132"/>
    </location>
</feature>
<evidence type="ECO:0000313" key="3">
    <source>
        <dbReference type="Proteomes" id="UP000247409"/>
    </source>
</evidence>
<evidence type="ECO:0000256" key="1">
    <source>
        <dbReference type="SAM" id="MobiDB-lite"/>
    </source>
</evidence>
<organism evidence="2 3">
    <name type="scientific">Gracilariopsis chorda</name>
    <dbReference type="NCBI Taxonomy" id="448386"/>
    <lineage>
        <taxon>Eukaryota</taxon>
        <taxon>Rhodophyta</taxon>
        <taxon>Florideophyceae</taxon>
        <taxon>Rhodymeniophycidae</taxon>
        <taxon>Gracilariales</taxon>
        <taxon>Gracilariaceae</taxon>
        <taxon>Gracilariopsis</taxon>
    </lineage>
</organism>
<gene>
    <name evidence="2" type="ORF">BWQ96_06897</name>
</gene>
<name>A0A2V3IMM3_9FLOR</name>
<evidence type="ECO:0000313" key="2">
    <source>
        <dbReference type="EMBL" id="PXF43334.1"/>
    </source>
</evidence>
<dbReference type="EMBL" id="NBIV01000128">
    <property type="protein sequence ID" value="PXF43334.1"/>
    <property type="molecule type" value="Genomic_DNA"/>
</dbReference>
<feature type="compositionally biased region" description="Polar residues" evidence="1">
    <location>
        <begin position="122"/>
        <end position="132"/>
    </location>
</feature>
<accession>A0A2V3IMM3</accession>
<sequence>MEGSNFNDVSVTALAHSNQNETTSSGGKKRKWYLSEWFERRRDTRIPKDPNSLHETSTDSPPLFTTCVSCEWQSYAKVDNATQLGHHLLWCPQVPKDVKTRLLQENTLLKHDRKRRRGHSQLFGTQITPTKPRSSSLYLSRENIQPSNTIQRNDSNYGTLDFGSDATLPVNVRVESEESYRKRTTLNELVTRFVINNMLPFSTLSRRPGKDLFFQIAKLLNPELSEQLPTAYKMSERNLSAY</sequence>
<reference evidence="2 3" key="1">
    <citation type="journal article" date="2018" name="Mol. Biol. Evol.">
        <title>Analysis of the draft genome of the red seaweed Gracilariopsis chorda provides insights into genome size evolution in Rhodophyta.</title>
        <authorList>
            <person name="Lee J."/>
            <person name="Yang E.C."/>
            <person name="Graf L."/>
            <person name="Yang J.H."/>
            <person name="Qiu H."/>
            <person name="Zel Zion U."/>
            <person name="Chan C.X."/>
            <person name="Stephens T.G."/>
            <person name="Weber A.P.M."/>
            <person name="Boo G.H."/>
            <person name="Boo S.M."/>
            <person name="Kim K.M."/>
            <person name="Shin Y."/>
            <person name="Jung M."/>
            <person name="Lee S.J."/>
            <person name="Yim H.S."/>
            <person name="Lee J.H."/>
            <person name="Bhattacharya D."/>
            <person name="Yoon H.S."/>
        </authorList>
    </citation>
    <scope>NUCLEOTIDE SEQUENCE [LARGE SCALE GENOMIC DNA]</scope>
    <source>
        <strain evidence="2 3">SKKU-2015</strain>
        <tissue evidence="2">Whole body</tissue>
    </source>
</reference>